<feature type="compositionally biased region" description="Polar residues" evidence="1">
    <location>
        <begin position="263"/>
        <end position="274"/>
    </location>
</feature>
<evidence type="ECO:0000256" key="1">
    <source>
        <dbReference type="SAM" id="MobiDB-lite"/>
    </source>
</evidence>
<sequence length="311" mass="34366">MLGDQAPVKRDAIGVARVPTIVDVLMLEPSTEELCKVGIQMRAASIVLMAGPKDSTGGMSGRQQRQILLRLNAAMSACQTSAGNSKWLPDVPMKQRSLPTAQEQRGRISLEKCRKVVGFRMTMKDWIDPLKVDSWIREMPGVEGIYAHITAVDIGERMNTQSVRTPHQTPQEYNTQNKSKCDRTYAMHDNHARVQRNVTYGIGFPTIMLDAPMLGPCAHDQPNLGDRMRAVKIVVTGSPVLIDSMSGRQQRQKQPRPNGDPPATSTHPQVSPATSELKRKKVTLTREPDMSYLGADHLTIKISDPDPVDAP</sequence>
<protein>
    <submittedName>
        <fullName evidence="2">Uncharacterized protein</fullName>
    </submittedName>
</protein>
<dbReference type="AlphaFoldDB" id="A0A6V3JDJ1"/>
<evidence type="ECO:0000313" key="7">
    <source>
        <dbReference type="EMBL" id="CAE0650278.1"/>
    </source>
</evidence>
<name>A0A6V3JDJ1_9EUKA</name>
<evidence type="ECO:0000313" key="4">
    <source>
        <dbReference type="EMBL" id="CAE0650273.1"/>
    </source>
</evidence>
<dbReference type="EMBL" id="HBIV01005796">
    <property type="protein sequence ID" value="CAE0650280.1"/>
    <property type="molecule type" value="Transcribed_RNA"/>
</dbReference>
<dbReference type="EMBL" id="HBIV01005790">
    <property type="protein sequence ID" value="CAE0650271.1"/>
    <property type="molecule type" value="Transcribed_RNA"/>
</dbReference>
<dbReference type="EMBL" id="HBIV01005795">
    <property type="protein sequence ID" value="CAE0650279.1"/>
    <property type="molecule type" value="Transcribed_RNA"/>
</dbReference>
<evidence type="ECO:0000313" key="3">
    <source>
        <dbReference type="EMBL" id="CAE0650271.1"/>
    </source>
</evidence>
<gene>
    <name evidence="2" type="ORF">LGLO00237_LOCUS4170</name>
    <name evidence="3" type="ORF">LGLO00237_LOCUS4171</name>
    <name evidence="4" type="ORF">LGLO00237_LOCUS4172</name>
    <name evidence="5" type="ORF">LGLO00237_LOCUS4173</name>
    <name evidence="6" type="ORF">LGLO00237_LOCUS4174</name>
    <name evidence="7" type="ORF">LGLO00237_LOCUS4175</name>
    <name evidence="8" type="ORF">LGLO00237_LOCUS4176</name>
    <name evidence="9" type="ORF">LGLO00237_LOCUS4177</name>
</gene>
<evidence type="ECO:0000313" key="5">
    <source>
        <dbReference type="EMBL" id="CAE0650275.1"/>
    </source>
</evidence>
<evidence type="ECO:0000313" key="8">
    <source>
        <dbReference type="EMBL" id="CAE0650279.1"/>
    </source>
</evidence>
<accession>A0A6V3JDJ1</accession>
<feature type="region of interest" description="Disordered" evidence="1">
    <location>
        <begin position="241"/>
        <end position="311"/>
    </location>
</feature>
<dbReference type="EMBL" id="HBIV01005789">
    <property type="protein sequence ID" value="CAE0650270.1"/>
    <property type="molecule type" value="Transcribed_RNA"/>
</dbReference>
<reference evidence="2" key="1">
    <citation type="submission" date="2021-01" db="EMBL/GenBank/DDBJ databases">
        <authorList>
            <person name="Corre E."/>
            <person name="Pelletier E."/>
            <person name="Niang G."/>
            <person name="Scheremetjew M."/>
            <person name="Finn R."/>
            <person name="Kale V."/>
            <person name="Holt S."/>
            <person name="Cochrane G."/>
            <person name="Meng A."/>
            <person name="Brown T."/>
            <person name="Cohen L."/>
        </authorList>
    </citation>
    <scope>NUCLEOTIDE SEQUENCE</scope>
    <source>
        <strain evidence="2">CCCM811</strain>
    </source>
</reference>
<evidence type="ECO:0000313" key="6">
    <source>
        <dbReference type="EMBL" id="CAE0650277.1"/>
    </source>
</evidence>
<dbReference type="EMBL" id="HBIV01005793">
    <property type="protein sequence ID" value="CAE0650277.1"/>
    <property type="molecule type" value="Transcribed_RNA"/>
</dbReference>
<organism evidence="2">
    <name type="scientific">Lotharella globosa</name>
    <dbReference type="NCBI Taxonomy" id="91324"/>
    <lineage>
        <taxon>Eukaryota</taxon>
        <taxon>Sar</taxon>
        <taxon>Rhizaria</taxon>
        <taxon>Cercozoa</taxon>
        <taxon>Chlorarachniophyceae</taxon>
        <taxon>Lotharella</taxon>
    </lineage>
</organism>
<proteinExistence type="predicted"/>
<evidence type="ECO:0000313" key="9">
    <source>
        <dbReference type="EMBL" id="CAE0650280.1"/>
    </source>
</evidence>
<dbReference type="EMBL" id="HBIV01005794">
    <property type="protein sequence ID" value="CAE0650278.1"/>
    <property type="molecule type" value="Transcribed_RNA"/>
</dbReference>
<dbReference type="EMBL" id="HBIV01005792">
    <property type="protein sequence ID" value="CAE0650275.1"/>
    <property type="molecule type" value="Transcribed_RNA"/>
</dbReference>
<dbReference type="EMBL" id="HBIV01005791">
    <property type="protein sequence ID" value="CAE0650273.1"/>
    <property type="molecule type" value="Transcribed_RNA"/>
</dbReference>
<evidence type="ECO:0000313" key="2">
    <source>
        <dbReference type="EMBL" id="CAE0650270.1"/>
    </source>
</evidence>